<name>A0A8C0NVH9_CANLF</name>
<dbReference type="PANTHER" id="PTHR14662">
    <property type="entry name" value="PARTNER AND LOCALIZER OF BRCA2"/>
    <property type="match status" value="1"/>
</dbReference>
<evidence type="ECO:0000259" key="3">
    <source>
        <dbReference type="Pfam" id="PF16756"/>
    </source>
</evidence>
<feature type="region of interest" description="Disordered" evidence="2">
    <location>
        <begin position="460"/>
        <end position="487"/>
    </location>
</feature>
<dbReference type="InterPro" id="IPR036322">
    <property type="entry name" value="WD40_repeat_dom_sf"/>
</dbReference>
<dbReference type="InterPro" id="IPR015943">
    <property type="entry name" value="WD40/YVTN_repeat-like_dom_sf"/>
</dbReference>
<dbReference type="GO" id="GO:0003677">
    <property type="term" value="F:DNA binding"/>
    <property type="evidence" value="ECO:0007669"/>
    <property type="project" value="InterPro"/>
</dbReference>
<evidence type="ECO:0000256" key="2">
    <source>
        <dbReference type="SAM" id="MobiDB-lite"/>
    </source>
</evidence>
<feature type="region of interest" description="Disordered" evidence="2">
    <location>
        <begin position="613"/>
        <end position="680"/>
    </location>
</feature>
<dbReference type="InterPro" id="IPR042417">
    <property type="entry name" value="PALB2"/>
</dbReference>
<feature type="compositionally biased region" description="Low complexity" evidence="2">
    <location>
        <begin position="360"/>
        <end position="372"/>
    </location>
</feature>
<dbReference type="Proteomes" id="UP000694429">
    <property type="component" value="Chromosome 6"/>
</dbReference>
<reference evidence="4" key="2">
    <citation type="submission" date="2025-08" db="UniProtKB">
        <authorList>
            <consortium name="Ensembl"/>
        </authorList>
    </citation>
    <scope>IDENTIFICATION</scope>
</reference>
<keyword evidence="1" id="KW-0175">Coiled coil</keyword>
<reference evidence="4" key="1">
    <citation type="submission" date="2019-03" db="EMBL/GenBank/DDBJ databases">
        <authorList>
            <person name="Warren W.C."/>
            <person name="Johnson G.S."/>
        </authorList>
    </citation>
    <scope>NUCLEOTIDE SEQUENCE [LARGE SCALE GENOMIC DNA]</scope>
    <source>
        <strain evidence="4">Basenji</strain>
    </source>
</reference>
<dbReference type="OrthoDB" id="9936560at2759"/>
<feature type="region of interest" description="Disordered" evidence="2">
    <location>
        <begin position="1"/>
        <end position="20"/>
    </location>
</feature>
<evidence type="ECO:0000256" key="1">
    <source>
        <dbReference type="SAM" id="Coils"/>
    </source>
</evidence>
<dbReference type="InterPro" id="IPR031920">
    <property type="entry name" value="PALB2_WD40"/>
</dbReference>
<evidence type="ECO:0000313" key="5">
    <source>
        <dbReference type="Proteomes" id="UP000694429"/>
    </source>
</evidence>
<dbReference type="PANTHER" id="PTHR14662:SF2">
    <property type="entry name" value="PARTNER AND LOCALIZER OF BRCA2"/>
    <property type="match status" value="1"/>
</dbReference>
<accession>A0A8C0NVH9</accession>
<protein>
    <submittedName>
        <fullName evidence="4">Partner and localizer of BRCA2</fullName>
    </submittedName>
</protein>
<feature type="region of interest" description="Disordered" evidence="2">
    <location>
        <begin position="288"/>
        <end position="373"/>
    </location>
</feature>
<dbReference type="SUPFAM" id="SSF50978">
    <property type="entry name" value="WD40 repeat-like"/>
    <property type="match status" value="1"/>
</dbReference>
<gene>
    <name evidence="4" type="primary">PALB2</name>
</gene>
<dbReference type="Pfam" id="PF16756">
    <property type="entry name" value="PALB2_WD40"/>
    <property type="match status" value="1"/>
</dbReference>
<feature type="compositionally biased region" description="Polar residues" evidence="2">
    <location>
        <begin position="987"/>
        <end position="1008"/>
    </location>
</feature>
<dbReference type="GO" id="GO:0000724">
    <property type="term" value="P:double-strand break repair via homologous recombination"/>
    <property type="evidence" value="ECO:0007669"/>
    <property type="project" value="InterPro"/>
</dbReference>
<feature type="coiled-coil region" evidence="1">
    <location>
        <begin position="174"/>
        <end position="201"/>
    </location>
</feature>
<feature type="region of interest" description="Disordered" evidence="2">
    <location>
        <begin position="68"/>
        <end position="97"/>
    </location>
</feature>
<dbReference type="Ensembl" id="ENSCAFT00030037718.1">
    <property type="protein sequence ID" value="ENSCAFP00030032910.1"/>
    <property type="gene ID" value="ENSCAFG00030020559.1"/>
</dbReference>
<feature type="region of interest" description="Disordered" evidence="2">
    <location>
        <begin position="957"/>
        <end position="1008"/>
    </location>
</feature>
<feature type="compositionally biased region" description="Low complexity" evidence="2">
    <location>
        <begin position="87"/>
        <end position="96"/>
    </location>
</feature>
<sequence length="1355" mass="150251">MGTSASGRGGQMRARAPSRCTRTCCKAARPTPWPPTLFRSSRSCQGACQPVSRGWDAGYFRPLLHFRSRRPPRSSAARPSARRPRSITRPSRAARAQTEWRMQLARWGRRAALACASWWRAGGAPRFLPGRPRAQGRPRLPASPGPGVGDGCSFRSAAGPMEEPPGKPLSCEEKEKLKEKLAFLKREYSKTLARLQRAQRAEKFKNSIKKTAEEHDCLLQQDTLPQLNHSESKNKVSPCDTLQISTHLDEETGEKTPVTFDIEPESFNPEHGSVEELHIQRTGDIQEHFPYWVGGPGVEKRQSKLPGRRKKQQKRTFTSQARDSLFDTDSLILSGKRLKEQEENNGENPRTPITKRTYLSSSMSDIPGSPSPVMETNVRGILIPPTAKPQRDVDALVRGNNFPMVPTLASFTLSNSSSSHHLEHKPPKDDWELITHSLKNINPASPVNLEAQVKKITVSKDNPGISASGQLPQSPDLEPDNSCSPDKLIYDNLSADENQNLKGQNHTEESLKFPHNTLDGRNESLQENEVLSQSKSLSPEVISPASTENQTYSCTVLEGLLFPAEYYVRTTRRMSNCQRKVALEAVIQSHLGVRKKEFKNKSKDATKNLNLCSEETDQSEIRTSDTCTKQSSSRRSQKHLSLTEVHSPTGPTEDNLPRKAVTQPSGGRHRRKRKSICPPVLDHHELLLPTPSTSGVNRSKKEITLHKDQNEKVIIQGKKDHCQKEDSLSSRKNGYLALDSAVFKASFHENEMLSLKQLSSFLKTTDFQLPDEIFGPLKLEKLKSYSEKTVEPIVSKMYAQKHLKEGNCIVLEELTPTQIDTEMKDLEEEILVLPEKAQPKMPSLTSRSQKKGLSSSILLFTPLNTSAPENSNRPTADMCSPTFPILGTTPAFGSQALSEKVCTETVRPTCSTPQLPHLKDSDHVLASAAHTLKDSDQKQLDNWTNLSKPGGTLVVSGRDGQPSCDCDSGPQATPLPTESVPFKDNQLCGNPQPESWKQSTEQEQSASLTEVAELPACQSSNPGHLQLVSKLKNPSGSCSVDVSAMWWEIAGFKEPCIITACEYVVSLWKPLNTLQWEKLYSWHFTEVPVLQIVPVPDVCNLVCVALGNLEIREIRSLLCSSDGKREKQVLLSSGNIKAVLGLTGRRLVSSSGTLCDQQVEIMTFAEDGRSKEKQFLMPPEETVLTFAEVQGMQEALLGTTIMNNIVIWNLKTGQLLKKMHIGDRYQASVCRKAYSEMGLLFVVLSHPCAKESELLGSPVFQLIVINPKTTLSVGVMLYCLPQGQAGRFLEGDVKDHFAAAVLTSGTIAIWDLLLGHCTALLPPISDQHWSFVKWSGTDSHLLAGQKDGNIFVYRY</sequence>
<evidence type="ECO:0000313" key="4">
    <source>
        <dbReference type="Ensembl" id="ENSCAFP00030032910.1"/>
    </source>
</evidence>
<proteinExistence type="predicted"/>
<feature type="domain" description="Partner and localiser of BRCA2 WD40" evidence="3">
    <location>
        <begin position="1012"/>
        <end position="1354"/>
    </location>
</feature>
<feature type="compositionally biased region" description="Polar residues" evidence="2">
    <location>
        <begin position="624"/>
        <end position="634"/>
    </location>
</feature>
<feature type="region of interest" description="Disordered" evidence="2">
    <location>
        <begin position="129"/>
        <end position="170"/>
    </location>
</feature>
<organism evidence="4 5">
    <name type="scientific">Canis lupus familiaris</name>
    <name type="common">Dog</name>
    <name type="synonym">Canis familiaris</name>
    <dbReference type="NCBI Taxonomy" id="9615"/>
    <lineage>
        <taxon>Eukaryota</taxon>
        <taxon>Metazoa</taxon>
        <taxon>Chordata</taxon>
        <taxon>Craniata</taxon>
        <taxon>Vertebrata</taxon>
        <taxon>Euteleostomi</taxon>
        <taxon>Mammalia</taxon>
        <taxon>Eutheria</taxon>
        <taxon>Laurasiatheria</taxon>
        <taxon>Carnivora</taxon>
        <taxon>Caniformia</taxon>
        <taxon>Canidae</taxon>
        <taxon>Canis</taxon>
    </lineage>
</organism>
<dbReference type="Gene3D" id="2.130.10.10">
    <property type="entry name" value="YVTN repeat-like/Quinoprotein amine dehydrogenase"/>
    <property type="match status" value="1"/>
</dbReference>